<feature type="transmembrane region" description="Helical" evidence="2">
    <location>
        <begin position="129"/>
        <end position="150"/>
    </location>
</feature>
<dbReference type="EMBL" id="CAXLJM020000030">
    <property type="protein sequence ID" value="CAL8098123.1"/>
    <property type="molecule type" value="Genomic_DNA"/>
</dbReference>
<keyword evidence="2" id="KW-0472">Membrane</keyword>
<feature type="transmembrane region" description="Helical" evidence="2">
    <location>
        <begin position="162"/>
        <end position="186"/>
    </location>
</feature>
<name>A0ABP1QFN0_9HEXA</name>
<dbReference type="Proteomes" id="UP001642540">
    <property type="component" value="Unassembled WGS sequence"/>
</dbReference>
<evidence type="ECO:0000313" key="4">
    <source>
        <dbReference type="Proteomes" id="UP001642540"/>
    </source>
</evidence>
<gene>
    <name evidence="3" type="ORF">ODALV1_LOCUS9835</name>
</gene>
<feature type="transmembrane region" description="Helical" evidence="2">
    <location>
        <begin position="12"/>
        <end position="34"/>
    </location>
</feature>
<organism evidence="3 4">
    <name type="scientific">Orchesella dallaii</name>
    <dbReference type="NCBI Taxonomy" id="48710"/>
    <lineage>
        <taxon>Eukaryota</taxon>
        <taxon>Metazoa</taxon>
        <taxon>Ecdysozoa</taxon>
        <taxon>Arthropoda</taxon>
        <taxon>Hexapoda</taxon>
        <taxon>Collembola</taxon>
        <taxon>Entomobryomorpha</taxon>
        <taxon>Entomobryoidea</taxon>
        <taxon>Orchesellidae</taxon>
        <taxon>Orchesellinae</taxon>
        <taxon>Orchesella</taxon>
    </lineage>
</organism>
<evidence type="ECO:0000256" key="1">
    <source>
        <dbReference type="SAM" id="MobiDB-lite"/>
    </source>
</evidence>
<proteinExistence type="predicted"/>
<reference evidence="3 4" key="1">
    <citation type="submission" date="2024-08" db="EMBL/GenBank/DDBJ databases">
        <authorList>
            <person name="Cucini C."/>
            <person name="Frati F."/>
        </authorList>
    </citation>
    <scope>NUCLEOTIDE SEQUENCE [LARGE SCALE GENOMIC DNA]</scope>
</reference>
<feature type="region of interest" description="Disordered" evidence="1">
    <location>
        <begin position="88"/>
        <end position="118"/>
    </location>
</feature>
<accession>A0ABP1QFN0</accession>
<keyword evidence="4" id="KW-1185">Reference proteome</keyword>
<evidence type="ECO:0000256" key="2">
    <source>
        <dbReference type="SAM" id="Phobius"/>
    </source>
</evidence>
<keyword evidence="2" id="KW-1133">Transmembrane helix</keyword>
<feature type="region of interest" description="Disordered" evidence="1">
    <location>
        <begin position="45"/>
        <end position="71"/>
    </location>
</feature>
<comment type="caution">
    <text evidence="3">The sequence shown here is derived from an EMBL/GenBank/DDBJ whole genome shotgun (WGS) entry which is preliminary data.</text>
</comment>
<sequence length="243" mass="26256">MKLNLGHVKSLAGILKTAGLIIGVIAAALGASAFNNSPYNQSCRDSVPFLPPAGNSTNSTQSTIPSDRTTLPTRAPITTSLVQNPKLVPFQDETSPPSSSTTGQSSTTGNPNDEEGDKDMAPVLWMERFQISITCITVICSAGLLITCILSEDMEFSKIFRGVNFGFHFVSCVFLIISAIFIAYAATEIDNKICSADERFVDNMEDCQKYKQKMSAAAFTFLEAIIYAGISVQILGKKLYEQV</sequence>
<protein>
    <recommendedName>
        <fullName evidence="5">MARVEL domain-containing protein</fullName>
    </recommendedName>
</protein>
<keyword evidence="2" id="KW-0812">Transmembrane</keyword>
<evidence type="ECO:0000313" key="3">
    <source>
        <dbReference type="EMBL" id="CAL8098123.1"/>
    </source>
</evidence>
<feature type="compositionally biased region" description="Polar residues" evidence="1">
    <location>
        <begin position="54"/>
        <end position="71"/>
    </location>
</feature>
<evidence type="ECO:0008006" key="5">
    <source>
        <dbReference type="Google" id="ProtNLM"/>
    </source>
</evidence>
<feature type="compositionally biased region" description="Low complexity" evidence="1">
    <location>
        <begin position="94"/>
        <end position="109"/>
    </location>
</feature>